<evidence type="ECO:0000256" key="2">
    <source>
        <dbReference type="ARBA" id="ARBA00023015"/>
    </source>
</evidence>
<dbReference type="AlphaFoldDB" id="A0A9W6KSJ6"/>
<dbReference type="FunFam" id="1.10.10.10:FF:000001">
    <property type="entry name" value="LysR family transcriptional regulator"/>
    <property type="match status" value="1"/>
</dbReference>
<comment type="caution">
    <text evidence="6">The sequence shown here is derived from an EMBL/GenBank/DDBJ whole genome shotgun (WGS) entry which is preliminary data.</text>
</comment>
<dbReference type="SUPFAM" id="SSF53850">
    <property type="entry name" value="Periplasmic binding protein-like II"/>
    <property type="match status" value="1"/>
</dbReference>
<gene>
    <name evidence="6" type="ORF">GCM10017581_081920</name>
</gene>
<evidence type="ECO:0000256" key="1">
    <source>
        <dbReference type="ARBA" id="ARBA00009437"/>
    </source>
</evidence>
<dbReference type="Pfam" id="PF03466">
    <property type="entry name" value="LysR_substrate"/>
    <property type="match status" value="1"/>
</dbReference>
<dbReference type="RefSeq" id="WP_271189974.1">
    <property type="nucleotide sequence ID" value="NZ_BSFP01000072.1"/>
</dbReference>
<dbReference type="InterPro" id="IPR036390">
    <property type="entry name" value="WH_DNA-bd_sf"/>
</dbReference>
<comment type="similarity">
    <text evidence="1">Belongs to the LysR transcriptional regulatory family.</text>
</comment>
<dbReference type="SUPFAM" id="SSF46785">
    <property type="entry name" value="Winged helix' DNA-binding domain"/>
    <property type="match status" value="1"/>
</dbReference>
<reference evidence="6" key="1">
    <citation type="journal article" date="2014" name="Int. J. Syst. Evol. Microbiol.">
        <title>Complete genome sequence of Corynebacterium casei LMG S-19264T (=DSM 44701T), isolated from a smear-ripened cheese.</title>
        <authorList>
            <consortium name="US DOE Joint Genome Institute (JGI-PGF)"/>
            <person name="Walter F."/>
            <person name="Albersmeier A."/>
            <person name="Kalinowski J."/>
            <person name="Ruckert C."/>
        </authorList>
    </citation>
    <scope>NUCLEOTIDE SEQUENCE</scope>
    <source>
        <strain evidence="6">VKM Ac-1321</strain>
    </source>
</reference>
<name>A0A9W6KSJ6_9ACTN</name>
<reference evidence="6" key="2">
    <citation type="submission" date="2023-01" db="EMBL/GenBank/DDBJ databases">
        <authorList>
            <person name="Sun Q."/>
            <person name="Evtushenko L."/>
        </authorList>
    </citation>
    <scope>NUCLEOTIDE SEQUENCE</scope>
    <source>
        <strain evidence="6">VKM Ac-1321</strain>
    </source>
</reference>
<dbReference type="GO" id="GO:0032993">
    <property type="term" value="C:protein-DNA complex"/>
    <property type="evidence" value="ECO:0007669"/>
    <property type="project" value="TreeGrafter"/>
</dbReference>
<accession>A0A9W6KSJ6</accession>
<organism evidence="6 7">
    <name type="scientific">Dactylosporangium matsuzakiense</name>
    <dbReference type="NCBI Taxonomy" id="53360"/>
    <lineage>
        <taxon>Bacteria</taxon>
        <taxon>Bacillati</taxon>
        <taxon>Actinomycetota</taxon>
        <taxon>Actinomycetes</taxon>
        <taxon>Micromonosporales</taxon>
        <taxon>Micromonosporaceae</taxon>
        <taxon>Dactylosporangium</taxon>
    </lineage>
</organism>
<dbReference type="GO" id="GO:0003677">
    <property type="term" value="F:DNA binding"/>
    <property type="evidence" value="ECO:0007669"/>
    <property type="project" value="UniProtKB-KW"/>
</dbReference>
<evidence type="ECO:0000259" key="5">
    <source>
        <dbReference type="PROSITE" id="PS50931"/>
    </source>
</evidence>
<dbReference type="CDD" id="cd08414">
    <property type="entry name" value="PBP2_LTTR_aromatics_like"/>
    <property type="match status" value="1"/>
</dbReference>
<feature type="domain" description="HTH lysR-type" evidence="5">
    <location>
        <begin position="1"/>
        <end position="58"/>
    </location>
</feature>
<dbReference type="Gene3D" id="3.40.190.10">
    <property type="entry name" value="Periplasmic binding protein-like II"/>
    <property type="match status" value="2"/>
</dbReference>
<protein>
    <submittedName>
        <fullName evidence="6">LysR family transcriptional regulator</fullName>
    </submittedName>
</protein>
<dbReference type="Proteomes" id="UP001143480">
    <property type="component" value="Unassembled WGS sequence"/>
</dbReference>
<evidence type="ECO:0000256" key="3">
    <source>
        <dbReference type="ARBA" id="ARBA00023125"/>
    </source>
</evidence>
<keyword evidence="4" id="KW-0804">Transcription</keyword>
<keyword evidence="3" id="KW-0238">DNA-binding</keyword>
<dbReference type="EMBL" id="BSFP01000072">
    <property type="protein sequence ID" value="GLL06442.1"/>
    <property type="molecule type" value="Genomic_DNA"/>
</dbReference>
<sequence length="290" mass="30614">MELRQLRYFVTVAETLHFGRAAELLHIVQPAVSQQIRRLERELGAALFDRSPRRVAVTDVGRAFLPAAREVLAAADRARAVADRAARPGRRTLRVGTSTGLGDHLDRVLERLAPAAAHLDVDLVSAPVGERLAQVAEGRLDAAFVRGEVRHPGVRAVPVWTDELLAAVSARGPGGPVELAELRDMRLMLTARRNHPALVDLVTGACAAAGFEPRPGPPAGTLQDTLAAIGAGDGLWTVVYAAHARMLNTTRVAFRPFAPPGLALPTSLAVAAAGPDDAVEALLAAAADRA</sequence>
<dbReference type="InterPro" id="IPR005119">
    <property type="entry name" value="LysR_subst-bd"/>
</dbReference>
<keyword evidence="7" id="KW-1185">Reference proteome</keyword>
<dbReference type="InterPro" id="IPR036388">
    <property type="entry name" value="WH-like_DNA-bd_sf"/>
</dbReference>
<dbReference type="GO" id="GO:0003700">
    <property type="term" value="F:DNA-binding transcription factor activity"/>
    <property type="evidence" value="ECO:0007669"/>
    <property type="project" value="InterPro"/>
</dbReference>
<dbReference type="PROSITE" id="PS50931">
    <property type="entry name" value="HTH_LYSR"/>
    <property type="match status" value="1"/>
</dbReference>
<dbReference type="PRINTS" id="PR00039">
    <property type="entry name" value="HTHLYSR"/>
</dbReference>
<dbReference type="InterPro" id="IPR000847">
    <property type="entry name" value="LysR_HTH_N"/>
</dbReference>
<evidence type="ECO:0000313" key="6">
    <source>
        <dbReference type="EMBL" id="GLL06442.1"/>
    </source>
</evidence>
<dbReference type="PANTHER" id="PTHR30346:SF0">
    <property type="entry name" value="HCA OPERON TRANSCRIPTIONAL ACTIVATOR HCAR"/>
    <property type="match status" value="1"/>
</dbReference>
<proteinExistence type="inferred from homology"/>
<keyword evidence="2" id="KW-0805">Transcription regulation</keyword>
<evidence type="ECO:0000313" key="7">
    <source>
        <dbReference type="Proteomes" id="UP001143480"/>
    </source>
</evidence>
<dbReference type="Gene3D" id="1.10.10.10">
    <property type="entry name" value="Winged helix-like DNA-binding domain superfamily/Winged helix DNA-binding domain"/>
    <property type="match status" value="1"/>
</dbReference>
<evidence type="ECO:0000256" key="4">
    <source>
        <dbReference type="ARBA" id="ARBA00023163"/>
    </source>
</evidence>
<dbReference type="Pfam" id="PF00126">
    <property type="entry name" value="HTH_1"/>
    <property type="match status" value="1"/>
</dbReference>
<dbReference type="PANTHER" id="PTHR30346">
    <property type="entry name" value="TRANSCRIPTIONAL DUAL REGULATOR HCAR-RELATED"/>
    <property type="match status" value="1"/>
</dbReference>